<evidence type="ECO:0000313" key="5">
    <source>
        <dbReference type="Proteomes" id="UP000475862"/>
    </source>
</evidence>
<dbReference type="Proteomes" id="UP000475862">
    <property type="component" value="Unassembled WGS sequence"/>
</dbReference>
<dbReference type="PANTHER" id="PTHR45913">
    <property type="entry name" value="EPM2A-INTERACTING PROTEIN 1"/>
    <property type="match status" value="1"/>
</dbReference>
<dbReference type="AlphaFoldDB" id="A0A6G0U3H2"/>
<evidence type="ECO:0000313" key="4">
    <source>
        <dbReference type="EMBL" id="KAE9543671.1"/>
    </source>
</evidence>
<feature type="domain" description="DDE Tnp4" evidence="3">
    <location>
        <begin position="908"/>
        <end position="975"/>
    </location>
</feature>
<dbReference type="InterPro" id="IPR012337">
    <property type="entry name" value="RNaseH-like_sf"/>
</dbReference>
<comment type="caution">
    <text evidence="4">The sequence shown here is derived from an EMBL/GenBank/DDBJ whole genome shotgun (WGS) entry which is preliminary data.</text>
</comment>
<dbReference type="GO" id="GO:0046872">
    <property type="term" value="F:metal ion binding"/>
    <property type="evidence" value="ECO:0007669"/>
    <property type="project" value="UniProtKB-KW"/>
</dbReference>
<accession>A0A6G0U3H2</accession>
<protein>
    <recommendedName>
        <fullName evidence="3">DDE Tnp4 domain-containing protein</fullName>
    </recommendedName>
</protein>
<dbReference type="OrthoDB" id="6621299at2759"/>
<evidence type="ECO:0000259" key="3">
    <source>
        <dbReference type="Pfam" id="PF13359"/>
    </source>
</evidence>
<dbReference type="Pfam" id="PF13359">
    <property type="entry name" value="DDE_Tnp_4"/>
    <property type="match status" value="1"/>
</dbReference>
<proteinExistence type="predicted"/>
<organism evidence="4 5">
    <name type="scientific">Aphis glycines</name>
    <name type="common">Soybean aphid</name>
    <dbReference type="NCBI Taxonomy" id="307491"/>
    <lineage>
        <taxon>Eukaryota</taxon>
        <taxon>Metazoa</taxon>
        <taxon>Ecdysozoa</taxon>
        <taxon>Arthropoda</taxon>
        <taxon>Hexapoda</taxon>
        <taxon>Insecta</taxon>
        <taxon>Pterygota</taxon>
        <taxon>Neoptera</taxon>
        <taxon>Paraneoptera</taxon>
        <taxon>Hemiptera</taxon>
        <taxon>Sternorrhyncha</taxon>
        <taxon>Aphidomorpha</taxon>
        <taxon>Aphidoidea</taxon>
        <taxon>Aphididae</taxon>
        <taxon>Aphidini</taxon>
        <taxon>Aphis</taxon>
        <taxon>Aphis</taxon>
    </lineage>
</organism>
<dbReference type="EMBL" id="VYZN01000007">
    <property type="protein sequence ID" value="KAE9543671.1"/>
    <property type="molecule type" value="Genomic_DNA"/>
</dbReference>
<reference evidence="4 5" key="1">
    <citation type="submission" date="2019-08" db="EMBL/GenBank/DDBJ databases">
        <title>The genome of the soybean aphid Biotype 1, its phylome, world population structure and adaptation to the North American continent.</title>
        <authorList>
            <person name="Giordano R."/>
            <person name="Donthu R.K."/>
            <person name="Hernandez A.G."/>
            <person name="Wright C.L."/>
            <person name="Zimin A.V."/>
        </authorList>
    </citation>
    <scope>NUCLEOTIDE SEQUENCE [LARGE SCALE GENOMIC DNA]</scope>
    <source>
        <tissue evidence="4">Whole aphids</tissue>
    </source>
</reference>
<dbReference type="PANTHER" id="PTHR45913:SF22">
    <property type="entry name" value="SCAN BOX DOMAIN-CONTAINING PROTEIN"/>
    <property type="match status" value="1"/>
</dbReference>
<dbReference type="SUPFAM" id="SSF53098">
    <property type="entry name" value="Ribonuclease H-like"/>
    <property type="match status" value="1"/>
</dbReference>
<sequence length="996" mass="114344">MSVSENNMTDHEDFMELALLLAFPRKRKIFLERPNHFTKCRYGPFFNHFRLSKNTVYFILDHIKERSFLTVCGDFVGVHKLTASQIIRLVSHELALLRPTFINCPSTSTEVDATRQKFYNVAKFPKCIGAIDCTHVKVISPGGLDAEIYRNRKGYFSINVQTICDTDLRIQNIVATFPGNYLLTLLFSIIRVFGIRTRNTIERSYGVWKKKFPVLAVGINLKLESVESIIVATAVLHNIACYFGEQTPRVTHQLEQDKFLKAPSVSGLLTTSSTQCDDGLIASYNISKLIAKSGKAHTIGEQLILPAIKEVLETVLHHSASYNVIKKVPLSNDTVRRRIDEMAEDVEVSLCELLVSNKFSLQVDESTLPGNEALLLAYVRLFKEGKIIQEMLFARTLIADTKGESIFKTVKDYFKEKNIPLVNIMSVATDGAPAMVGRHRGFIAFLKKEVPGILAVHCVIHRQHLVAKNLSDRLHQSLRYVISAVNKIRSNSLNDRLFAQLCKDNDEEFNRLILHTEVRWLSKGACLNRFWNIFESILEFLEEKNVDLRSKLLQFKTDIAYMTDLFAKFNDINLQLQGDKLNFITTKSIISAFQKKLTLWKHNFGRNEFSQFPILSDLHKNSKISFDDTQIYCQHLQSLDKDFSQRFDDILSLEIPQWVINPFVNIESAKLQYQEELIEISTNEMLKASFKNGENLTEFWLQSTISQIYPGLWTVVQKLLIPFPSSYLVERGFSAVTNLITKKRNQLDIVKRGDLRLHLTNFEPNMDVADVICLWILYRRRLRRRQKARKYWVHPILQNRLTSSLYITLELIKGELTADESAIRYCISPEEKLIITLRYLASGCSICELHYEYKIGKSTASGIIRRVCEVIWRKFKNMVMPEPTKDKWIEISKGFEIHAKFPNCIGALDGKHIRMIQPQNSGSLYYNYKHFFSLVLLALCDANYCFTWVDIGAYGKNSDSGIFKESTLYSKLTEKTLNIPDPSPINISDETILPTS</sequence>
<gene>
    <name evidence="4" type="ORF">AGLY_002067</name>
</gene>
<dbReference type="InterPro" id="IPR027806">
    <property type="entry name" value="HARBI1_dom"/>
</dbReference>
<evidence type="ECO:0000256" key="2">
    <source>
        <dbReference type="ARBA" id="ARBA00022723"/>
    </source>
</evidence>
<comment type="cofactor">
    <cofactor evidence="1">
        <name>a divalent metal cation</name>
        <dbReference type="ChEBI" id="CHEBI:60240"/>
    </cofactor>
</comment>
<keyword evidence="5" id="KW-1185">Reference proteome</keyword>
<evidence type="ECO:0000256" key="1">
    <source>
        <dbReference type="ARBA" id="ARBA00001968"/>
    </source>
</evidence>
<keyword evidence="2" id="KW-0479">Metal-binding</keyword>
<name>A0A6G0U3H2_APHGL</name>